<comment type="caution">
    <text evidence="2">The sequence shown here is derived from an EMBL/GenBank/DDBJ whole genome shotgun (WGS) entry which is preliminary data.</text>
</comment>
<dbReference type="Proteomes" id="UP001190700">
    <property type="component" value="Unassembled WGS sequence"/>
</dbReference>
<gene>
    <name evidence="2" type="ORF">CYMTET_20293</name>
</gene>
<feature type="chain" id="PRO_5042148182" evidence="1">
    <location>
        <begin position="22"/>
        <end position="126"/>
    </location>
</feature>
<proteinExistence type="predicted"/>
<organism evidence="2 3">
    <name type="scientific">Cymbomonas tetramitiformis</name>
    <dbReference type="NCBI Taxonomy" id="36881"/>
    <lineage>
        <taxon>Eukaryota</taxon>
        <taxon>Viridiplantae</taxon>
        <taxon>Chlorophyta</taxon>
        <taxon>Pyramimonadophyceae</taxon>
        <taxon>Pyramimonadales</taxon>
        <taxon>Pyramimonadaceae</taxon>
        <taxon>Cymbomonas</taxon>
    </lineage>
</organism>
<evidence type="ECO:0000313" key="3">
    <source>
        <dbReference type="Proteomes" id="UP001190700"/>
    </source>
</evidence>
<sequence>MAYPTCLGIILLLAVTNVAVPAYSYSDGTAKRISTTCDTYPYTNYFTECDDTCASHYDVSGGTLTPRCCSGVYEVTSGSILDVDPCNTDARSGGDNTANAEQAIMISFFCYLAVFGRVLRYLLELS</sequence>
<evidence type="ECO:0000256" key="1">
    <source>
        <dbReference type="SAM" id="SignalP"/>
    </source>
</evidence>
<feature type="signal peptide" evidence="1">
    <location>
        <begin position="1"/>
        <end position="21"/>
    </location>
</feature>
<dbReference type="EMBL" id="LGRX02009818">
    <property type="protein sequence ID" value="KAK3271350.1"/>
    <property type="molecule type" value="Genomic_DNA"/>
</dbReference>
<keyword evidence="3" id="KW-1185">Reference proteome</keyword>
<name>A0AAE0G505_9CHLO</name>
<accession>A0AAE0G505</accession>
<dbReference type="AlphaFoldDB" id="A0AAE0G505"/>
<reference evidence="2 3" key="1">
    <citation type="journal article" date="2015" name="Genome Biol. Evol.">
        <title>Comparative Genomics of a Bacterivorous Green Alga Reveals Evolutionary Causalities and Consequences of Phago-Mixotrophic Mode of Nutrition.</title>
        <authorList>
            <person name="Burns J.A."/>
            <person name="Paasch A."/>
            <person name="Narechania A."/>
            <person name="Kim E."/>
        </authorList>
    </citation>
    <scope>NUCLEOTIDE SEQUENCE [LARGE SCALE GENOMIC DNA]</scope>
    <source>
        <strain evidence="2 3">PLY_AMNH</strain>
    </source>
</reference>
<keyword evidence="1" id="KW-0732">Signal</keyword>
<protein>
    <submittedName>
        <fullName evidence="2">Uncharacterized protein</fullName>
    </submittedName>
</protein>
<evidence type="ECO:0000313" key="2">
    <source>
        <dbReference type="EMBL" id="KAK3271350.1"/>
    </source>
</evidence>